<evidence type="ECO:0000313" key="2">
    <source>
        <dbReference type="Proteomes" id="UP000183974"/>
    </source>
</evidence>
<keyword evidence="2" id="KW-1185">Reference proteome</keyword>
<organism evidence="1 2">
    <name type="scientific">Roseovarius pacificus</name>
    <dbReference type="NCBI Taxonomy" id="337701"/>
    <lineage>
        <taxon>Bacteria</taxon>
        <taxon>Pseudomonadati</taxon>
        <taxon>Pseudomonadota</taxon>
        <taxon>Alphaproteobacteria</taxon>
        <taxon>Rhodobacterales</taxon>
        <taxon>Roseobacteraceae</taxon>
        <taxon>Roseovarius</taxon>
    </lineage>
</organism>
<accession>A0A1M7JTX1</accession>
<dbReference type="AlphaFoldDB" id="A0A1M7JTX1"/>
<dbReference type="Proteomes" id="UP000183974">
    <property type="component" value="Unassembled WGS sequence"/>
</dbReference>
<proteinExistence type="predicted"/>
<dbReference type="EMBL" id="FRBR01000022">
    <property type="protein sequence ID" value="SHM56550.1"/>
    <property type="molecule type" value="Genomic_DNA"/>
</dbReference>
<name>A0A1M7JTX1_9RHOB</name>
<evidence type="ECO:0000313" key="1">
    <source>
        <dbReference type="EMBL" id="SHM56550.1"/>
    </source>
</evidence>
<reference evidence="1 2" key="1">
    <citation type="submission" date="2016-11" db="EMBL/GenBank/DDBJ databases">
        <authorList>
            <person name="Jaros S."/>
            <person name="Januszkiewicz K."/>
            <person name="Wedrychowicz H."/>
        </authorList>
    </citation>
    <scope>NUCLEOTIDE SEQUENCE [LARGE SCALE GENOMIC DNA]</scope>
    <source>
        <strain evidence="1 2">DSM 29589</strain>
    </source>
</reference>
<sequence length="29" mass="2922">MSSAVILIGLVAICGLLFALACSVDRDIG</sequence>
<gene>
    <name evidence="1" type="ORF">SAMN05444398_12227</name>
</gene>
<protein>
    <submittedName>
        <fullName evidence="1">Uncharacterized protein</fullName>
    </submittedName>
</protein>